<name>A0A074STL6_9AGAM</name>
<dbReference type="AlphaFoldDB" id="A0A074STL6"/>
<proteinExistence type="predicted"/>
<evidence type="ECO:0000313" key="2">
    <source>
        <dbReference type="Proteomes" id="UP000027456"/>
    </source>
</evidence>
<evidence type="ECO:0000313" key="1">
    <source>
        <dbReference type="EMBL" id="KEP53242.1"/>
    </source>
</evidence>
<accession>A0A074STL6</accession>
<dbReference type="EMBL" id="AZST01000068">
    <property type="protein sequence ID" value="KEP53242.1"/>
    <property type="molecule type" value="Genomic_DNA"/>
</dbReference>
<organism evidence="1 2">
    <name type="scientific">Rhizoctonia solani 123E</name>
    <dbReference type="NCBI Taxonomy" id="1423351"/>
    <lineage>
        <taxon>Eukaryota</taxon>
        <taxon>Fungi</taxon>
        <taxon>Dikarya</taxon>
        <taxon>Basidiomycota</taxon>
        <taxon>Agaricomycotina</taxon>
        <taxon>Agaricomycetes</taxon>
        <taxon>Cantharellales</taxon>
        <taxon>Ceratobasidiaceae</taxon>
        <taxon>Rhizoctonia</taxon>
    </lineage>
</organism>
<dbReference type="HOGENOM" id="CLU_1787909_0_0_1"/>
<reference evidence="1 2" key="1">
    <citation type="submission" date="2013-12" db="EMBL/GenBank/DDBJ databases">
        <authorList>
            <person name="Cubeta M."/>
            <person name="Pakala S."/>
            <person name="Fedorova N."/>
            <person name="Thomas E."/>
            <person name="Dean R."/>
            <person name="Jabaji S."/>
            <person name="Neate S."/>
            <person name="Toda T."/>
            <person name="Tavantzis S."/>
            <person name="Vilgalys R."/>
            <person name="Bharathan N."/>
            <person name="Pakala S."/>
            <person name="Losada L.S."/>
            <person name="Zafar N."/>
            <person name="Nierman W."/>
        </authorList>
    </citation>
    <scope>NUCLEOTIDE SEQUENCE [LARGE SCALE GENOMIC DNA]</scope>
    <source>
        <strain evidence="1 2">123E</strain>
    </source>
</reference>
<gene>
    <name evidence="1" type="ORF">V565_033570</name>
</gene>
<dbReference type="Proteomes" id="UP000027456">
    <property type="component" value="Unassembled WGS sequence"/>
</dbReference>
<keyword evidence="2" id="KW-1185">Reference proteome</keyword>
<sequence>MQPTPLSVSPLHPWEAPLCLPNERHPPIPSANHLEYPVLPIVQPLQCRPLVRLDQGAGMERSARNILIALAHPRHHKNEPRLRPNLHRLRRRELVKRRRNRNMTSLLQMETLSPKLLPMSTRLNICERWVVLYRPERSSRTSRER</sequence>
<comment type="caution">
    <text evidence="1">The sequence shown here is derived from an EMBL/GenBank/DDBJ whole genome shotgun (WGS) entry which is preliminary data.</text>
</comment>
<protein>
    <submittedName>
        <fullName evidence="1">Uncharacterized protein</fullName>
    </submittedName>
</protein>